<dbReference type="GeneID" id="31910421"/>
<organism evidence="1 2">
    <name type="scientific">Herbaspirillum seropedicae (strain SmR1)</name>
    <dbReference type="NCBI Taxonomy" id="757424"/>
    <lineage>
        <taxon>Bacteria</taxon>
        <taxon>Pseudomonadati</taxon>
        <taxon>Pseudomonadota</taxon>
        <taxon>Betaproteobacteria</taxon>
        <taxon>Burkholderiales</taxon>
        <taxon>Oxalobacteraceae</taxon>
        <taxon>Herbaspirillum</taxon>
    </lineage>
</organism>
<protein>
    <submittedName>
        <fullName evidence="1">Uncharacterized protein</fullName>
    </submittedName>
</protein>
<reference evidence="1 2" key="1">
    <citation type="submission" date="2010-04" db="EMBL/GenBank/DDBJ databases">
        <title>The genome of Herbaspirillum seropedicae SmR1, an endophytic, nitrogen-fixing, plant-growth promoting beta-Proteobacteria.</title>
        <authorList>
            <person name="Pedrosa F.O."/>
            <person name="Monteiro R.A."/>
            <person name="Wassem R."/>
            <person name="Cruz L.M."/>
            <person name="Ayub R.A."/>
            <person name="Colauto N.B."/>
            <person name="Fernandez M.A."/>
            <person name="Fungaro M.H.P."/>
            <person name="Grisard E.C."/>
            <person name="Hungria M."/>
            <person name="Madeira H.M.F."/>
            <person name="Nodari R.O."/>
            <person name="Osaku C.A."/>
            <person name="Petzl-Erler M.L."/>
            <person name="Terenzi H."/>
            <person name="Vieira L.G.E."/>
            <person name="Almeida M.I.M."/>
            <person name="Alves L.R."/>
            <person name="Arantes O.M.N."/>
            <person name="Balsanelli E."/>
            <person name="Barcellos F.G."/>
            <person name="Baura V.A."/>
            <person name="Binde D.R."/>
            <person name="Campo R.J."/>
            <person name="Chubatsu L.S."/>
            <person name="Chueire L.M.O."/>
            <person name="Ciferri R.R."/>
            <person name="Correa L.C."/>
            <person name="da Conceicao Silva J.L."/>
            <person name="Dabul A.N.G."/>
            <person name="Dambros B.P."/>
            <person name="Faoro H."/>
            <person name="Favetti A."/>
            <person name="Friedermann G."/>
            <person name="Furlaneto M.C."/>
            <person name="Gasques L.S."/>
            <person name="Gimenes C.C.T."/>
            <person name="Gioppo N.M.R."/>
            <person name="Glienke-Blanco C."/>
            <person name="Godoy L.P."/>
            <person name="Guerra M.P."/>
            <person name="Karp S."/>
            <person name="Kava-Cordeiro V."/>
            <person name="Margarido V.P."/>
            <person name="Mathioni S.M."/>
            <person name="Menck-Soares M.A."/>
            <person name="Murace N.K."/>
            <person name="Nicolas M.F."/>
            <person name="Oliveira C.E.C."/>
            <person name="Pagnan N.A.B."/>
            <person name="Pamphile J.A."/>
            <person name="Patussi E.V."/>
            <person name="Pereira L.F.P."/>
            <person name="Pereira-Ferrari L."/>
            <person name="Pinto F.G.S."/>
            <person name="Precoma C."/>
            <person name="Prioli A.J."/>
            <person name="Prioli S.M.A.P."/>
            <person name="Raittz R.T."/>
            <person name="Ramos H.J.O."/>
            <person name="Ribeiro E.M.S.F."/>
            <person name="Rigo L.U."/>
            <person name="Rocha C.L.M.S.C."/>
            <person name="Rocha S.N."/>
            <person name="Santos K."/>
            <person name="Satori D."/>
            <person name="Silva A.G."/>
            <person name="Simao R.C.G."/>
            <person name="Soares M.A.M."/>
            <person name="Souza E.M."/>
            <person name="Steffens M.B.R."/>
            <person name="Steindel M."/>
            <person name="Tadra-Sfeir M.Z."/>
            <person name="Takahashi E.K."/>
            <person name="Torres R.A."/>
            <person name="Valle J.S."/>
            <person name="Vernal J.I."/>
            <person name="Vilas-Boas L.A."/>
            <person name="Watanabe M.A.E."/>
            <person name="Weiss V.A."/>
            <person name="Yates M.A."/>
            <person name="Souza E.M."/>
        </authorList>
    </citation>
    <scope>NUCLEOTIDE SEQUENCE [LARGE SCALE GENOMIC DNA]</scope>
    <source>
        <strain evidence="1 2">SmR1</strain>
    </source>
</reference>
<dbReference type="AlphaFoldDB" id="D8J054"/>
<dbReference type="HOGENOM" id="CLU_126570_0_0_4"/>
<dbReference type="eggNOG" id="ENOG5033BKY">
    <property type="taxonomic scope" value="Bacteria"/>
</dbReference>
<dbReference type="RefSeq" id="WP_013232905.1">
    <property type="nucleotide sequence ID" value="NC_014323.1"/>
</dbReference>
<dbReference type="OrthoDB" id="120418at2"/>
<dbReference type="KEGG" id="hse:Hsero_0874"/>
<evidence type="ECO:0000313" key="2">
    <source>
        <dbReference type="Proteomes" id="UP000000329"/>
    </source>
</evidence>
<accession>D8J054</accession>
<gene>
    <name evidence="1" type="ordered locus">Hsero_0874</name>
</gene>
<sequence length="144" mass="15598">MNDLFRIEQGSEAIVGNCGTCGHETKTFRGFVYDGDGPFAVYACTFTVSHPENGVAMAISMRGWGNGADKNAKECVAIEWRVIDGSPGCRVVDAPGSRWEHEGVLGRMLSREDALSSGRAKEAFSVSDSVWMNDPRLSHALNNV</sequence>
<keyword evidence="2" id="KW-1185">Reference proteome</keyword>
<evidence type="ECO:0000313" key="1">
    <source>
        <dbReference type="EMBL" id="ADJ62391.1"/>
    </source>
</evidence>
<proteinExistence type="predicted"/>
<dbReference type="EMBL" id="CP002039">
    <property type="protein sequence ID" value="ADJ62391.1"/>
    <property type="molecule type" value="Genomic_DNA"/>
</dbReference>
<dbReference type="Proteomes" id="UP000000329">
    <property type="component" value="Chromosome"/>
</dbReference>
<name>D8J054_HERSS</name>